<evidence type="ECO:0000256" key="6">
    <source>
        <dbReference type="ARBA" id="ARBA00023054"/>
    </source>
</evidence>
<dbReference type="GeneTree" id="ENSGT00940000158083"/>
<reference evidence="11" key="2">
    <citation type="submission" date="2025-09" db="UniProtKB">
        <authorList>
            <consortium name="Ensembl"/>
        </authorList>
    </citation>
    <scope>IDENTIFICATION</scope>
</reference>
<gene>
    <name evidence="11" type="primary">OLFML3</name>
    <name evidence="11" type="synonym">olfml3b</name>
</gene>
<protein>
    <submittedName>
        <fullName evidence="11">Olfactomedin-like 3b</fullName>
    </submittedName>
</protein>
<keyword evidence="3" id="KW-0217">Developmental protein</keyword>
<dbReference type="GO" id="GO:0005615">
    <property type="term" value="C:extracellular space"/>
    <property type="evidence" value="ECO:0007669"/>
    <property type="project" value="TreeGrafter"/>
</dbReference>
<evidence type="ECO:0000256" key="2">
    <source>
        <dbReference type="ARBA" id="ARBA00009593"/>
    </source>
</evidence>
<evidence type="ECO:0000256" key="8">
    <source>
        <dbReference type="ARBA" id="ARBA00023180"/>
    </source>
</evidence>
<sequence length="457" mass="52156">MIMLGERKKEMARVCVFPAIPDVQNSSLPECLLKHSSQVRDTLKLAPPRTLSSRRHAHKEKGDLSSHKMRVFLILVTLTCLANAQHQALMDYLERRLLAIEDRISLWHEQTNRYATELREFKQQMVAQIETLDKDKETLRTDLDSVGTRVDRVEREMDYLETQNGAQPCVDVDDKLVEQQVTVVKEKNKVKYAKATDCRDMISSIKAMKILKRVGGPKGMWTKDVGSSSGKVYIFNGTDEDTIYEFGSIRDFTISQGTSMAKTVRLPSPWRGSGHTVYNNHAYYVKEGKELRLIKYNLQNDSVADSAVFPVQDHVPVYSLTPETVIDLAADEEGLWAIYATKETERHISLAKMDANTLDIEQMWDTPCPRENAEAAFIICGTVYVVYNTALPSRSRVQCVFDVSDMVTNDDAPLVYFPKRYGSHSSLKYNPLEQLIYAWDDGYQILYKLAMKKKLEV</sequence>
<comment type="similarity">
    <text evidence="2">Belongs to the OLFML3 family.</text>
</comment>
<dbReference type="Ensembl" id="ENSOKIT00005043177.1">
    <property type="protein sequence ID" value="ENSOKIP00005040931.1"/>
    <property type="gene ID" value="ENSOKIG00005017353.1"/>
</dbReference>
<keyword evidence="6" id="KW-0175">Coiled coil</keyword>
<keyword evidence="4" id="KW-0964">Secreted</keyword>
<name>A0A8C7GBK8_ONCKI</name>
<organism evidence="11 12">
    <name type="scientific">Oncorhynchus kisutch</name>
    <name type="common">Coho salmon</name>
    <name type="synonym">Salmo kisutch</name>
    <dbReference type="NCBI Taxonomy" id="8019"/>
    <lineage>
        <taxon>Eukaryota</taxon>
        <taxon>Metazoa</taxon>
        <taxon>Chordata</taxon>
        <taxon>Craniata</taxon>
        <taxon>Vertebrata</taxon>
        <taxon>Euteleostomi</taxon>
        <taxon>Actinopterygii</taxon>
        <taxon>Neopterygii</taxon>
        <taxon>Teleostei</taxon>
        <taxon>Protacanthopterygii</taxon>
        <taxon>Salmoniformes</taxon>
        <taxon>Salmonidae</taxon>
        <taxon>Salmoninae</taxon>
        <taxon>Oncorhynchus</taxon>
    </lineage>
</organism>
<dbReference type="PANTHER" id="PTHR23192:SF8">
    <property type="entry name" value="OLFACTOMEDIN-LIKE PROTEIN 3"/>
    <property type="match status" value="1"/>
</dbReference>
<dbReference type="Proteomes" id="UP000694557">
    <property type="component" value="Unassembled WGS sequence"/>
</dbReference>
<dbReference type="InterPro" id="IPR003112">
    <property type="entry name" value="Olfac-like_dom"/>
</dbReference>
<accession>A0A8C7GBK8</accession>
<evidence type="ECO:0000259" key="10">
    <source>
        <dbReference type="PROSITE" id="PS51132"/>
    </source>
</evidence>
<reference evidence="11" key="1">
    <citation type="submission" date="2025-08" db="UniProtKB">
        <authorList>
            <consortium name="Ensembl"/>
        </authorList>
    </citation>
    <scope>IDENTIFICATION</scope>
</reference>
<keyword evidence="5" id="KW-0732">Signal</keyword>
<feature type="domain" description="Olfactomedin-like" evidence="10">
    <location>
        <begin position="197"/>
        <end position="453"/>
    </location>
</feature>
<evidence type="ECO:0000256" key="5">
    <source>
        <dbReference type="ARBA" id="ARBA00022729"/>
    </source>
</evidence>
<keyword evidence="7 9" id="KW-1015">Disulfide bond</keyword>
<evidence type="ECO:0000256" key="3">
    <source>
        <dbReference type="ARBA" id="ARBA00022473"/>
    </source>
</evidence>
<dbReference type="PROSITE" id="PS51132">
    <property type="entry name" value="OLF"/>
    <property type="match status" value="1"/>
</dbReference>
<keyword evidence="8" id="KW-0325">Glycoprotein</keyword>
<dbReference type="SUPFAM" id="SSF50965">
    <property type="entry name" value="Galactose oxidase, central domain"/>
    <property type="match status" value="1"/>
</dbReference>
<dbReference type="Pfam" id="PF02191">
    <property type="entry name" value="OLF"/>
    <property type="match status" value="1"/>
</dbReference>
<proteinExistence type="inferred from homology"/>
<dbReference type="SMART" id="SM00284">
    <property type="entry name" value="OLF"/>
    <property type="match status" value="1"/>
</dbReference>
<keyword evidence="12" id="KW-1185">Reference proteome</keyword>
<dbReference type="InterPro" id="IPR050605">
    <property type="entry name" value="Olfactomedin-like_domain"/>
</dbReference>
<evidence type="ECO:0000256" key="4">
    <source>
        <dbReference type="ARBA" id="ARBA00022525"/>
    </source>
</evidence>
<dbReference type="InterPro" id="IPR011043">
    <property type="entry name" value="Gal_Oxase/kelch_b-propeller"/>
</dbReference>
<feature type="disulfide bond" evidence="9">
    <location>
        <begin position="198"/>
        <end position="380"/>
    </location>
</feature>
<dbReference type="PANTHER" id="PTHR23192">
    <property type="entry name" value="OLFACTOMEDIN-RELATED"/>
    <property type="match status" value="1"/>
</dbReference>
<dbReference type="GO" id="GO:0007165">
    <property type="term" value="P:signal transduction"/>
    <property type="evidence" value="ECO:0007669"/>
    <property type="project" value="TreeGrafter"/>
</dbReference>
<evidence type="ECO:0000313" key="12">
    <source>
        <dbReference type="Proteomes" id="UP000694557"/>
    </source>
</evidence>
<evidence type="ECO:0000256" key="1">
    <source>
        <dbReference type="ARBA" id="ARBA00004613"/>
    </source>
</evidence>
<comment type="subcellular location">
    <subcellularLocation>
        <location evidence="1">Secreted</location>
    </subcellularLocation>
</comment>
<evidence type="ECO:0000256" key="9">
    <source>
        <dbReference type="PROSITE-ProRule" id="PRU00446"/>
    </source>
</evidence>
<evidence type="ECO:0000256" key="7">
    <source>
        <dbReference type="ARBA" id="ARBA00023157"/>
    </source>
</evidence>
<dbReference type="AlphaFoldDB" id="A0A8C7GBK8"/>
<evidence type="ECO:0000313" key="11">
    <source>
        <dbReference type="Ensembl" id="ENSOKIP00005040931.1"/>
    </source>
</evidence>